<dbReference type="EMBL" id="AMZH03000038">
    <property type="protein sequence ID" value="RRT85942.1"/>
    <property type="molecule type" value="Genomic_DNA"/>
</dbReference>
<dbReference type="Proteomes" id="UP000287651">
    <property type="component" value="Unassembled WGS sequence"/>
</dbReference>
<keyword evidence="1" id="KW-1133">Transmembrane helix</keyword>
<name>A0A427BBS2_ENSVE</name>
<comment type="caution">
    <text evidence="2">The sequence shown here is derived from an EMBL/GenBank/DDBJ whole genome shotgun (WGS) entry which is preliminary data.</text>
</comment>
<feature type="transmembrane region" description="Helical" evidence="1">
    <location>
        <begin position="47"/>
        <end position="71"/>
    </location>
</feature>
<keyword evidence="1" id="KW-0472">Membrane</keyword>
<evidence type="ECO:0000313" key="3">
    <source>
        <dbReference type="Proteomes" id="UP000287651"/>
    </source>
</evidence>
<accession>A0A427BBS2</accession>
<proteinExistence type="predicted"/>
<evidence type="ECO:0000313" key="2">
    <source>
        <dbReference type="EMBL" id="RRT85942.1"/>
    </source>
</evidence>
<feature type="transmembrane region" description="Helical" evidence="1">
    <location>
        <begin position="12"/>
        <end position="35"/>
    </location>
</feature>
<dbReference type="AlphaFoldDB" id="A0A427BBS2"/>
<gene>
    <name evidence="2" type="ORF">B296_00006415</name>
</gene>
<keyword evidence="1" id="KW-0812">Transmembrane</keyword>
<evidence type="ECO:0000256" key="1">
    <source>
        <dbReference type="SAM" id="Phobius"/>
    </source>
</evidence>
<reference evidence="2 3" key="1">
    <citation type="journal article" date="2014" name="Agronomy (Basel)">
        <title>A Draft Genome Sequence for Ensete ventricosum, the Drought-Tolerant Tree Against Hunger.</title>
        <authorList>
            <person name="Harrison J."/>
            <person name="Moore K.A."/>
            <person name="Paszkiewicz K."/>
            <person name="Jones T."/>
            <person name="Grant M."/>
            <person name="Ambacheew D."/>
            <person name="Muzemil S."/>
            <person name="Studholme D.J."/>
        </authorList>
    </citation>
    <scope>NUCLEOTIDE SEQUENCE [LARGE SCALE GENOMIC DNA]</scope>
</reference>
<organism evidence="2 3">
    <name type="scientific">Ensete ventricosum</name>
    <name type="common">Abyssinian banana</name>
    <name type="synonym">Musa ensete</name>
    <dbReference type="NCBI Taxonomy" id="4639"/>
    <lineage>
        <taxon>Eukaryota</taxon>
        <taxon>Viridiplantae</taxon>
        <taxon>Streptophyta</taxon>
        <taxon>Embryophyta</taxon>
        <taxon>Tracheophyta</taxon>
        <taxon>Spermatophyta</taxon>
        <taxon>Magnoliopsida</taxon>
        <taxon>Liliopsida</taxon>
        <taxon>Zingiberales</taxon>
        <taxon>Musaceae</taxon>
        <taxon>Ensete</taxon>
    </lineage>
</organism>
<sequence>MRRRSCLPLRPSLGCFTSYQIHVLYILSISVYRLSNHRCQPCHYPSLLPLLLIAVAHLRGLVAPITCCLFSSLTSSCNRNRASSASFAKGSSPSITDLH</sequence>
<protein>
    <submittedName>
        <fullName evidence="2">Uncharacterized protein</fullName>
    </submittedName>
</protein>